<proteinExistence type="predicted"/>
<evidence type="ECO:0000313" key="1">
    <source>
        <dbReference type="EMBL" id="OPJ83759.1"/>
    </source>
</evidence>
<dbReference type="EMBL" id="LSYS01003169">
    <property type="protein sequence ID" value="OPJ83759.1"/>
    <property type="molecule type" value="Genomic_DNA"/>
</dbReference>
<gene>
    <name evidence="1" type="ORF">AV530_006591</name>
</gene>
<evidence type="ECO:0000313" key="2">
    <source>
        <dbReference type="Proteomes" id="UP000190648"/>
    </source>
</evidence>
<accession>A0A1V4KH25</accession>
<dbReference type="AlphaFoldDB" id="A0A1V4KH25"/>
<keyword evidence="2" id="KW-1185">Reference proteome</keyword>
<dbReference type="Proteomes" id="UP000190648">
    <property type="component" value="Unassembled WGS sequence"/>
</dbReference>
<comment type="caution">
    <text evidence="1">The sequence shown here is derived from an EMBL/GenBank/DDBJ whole genome shotgun (WGS) entry which is preliminary data.</text>
</comment>
<organism evidence="1 2">
    <name type="scientific">Patagioenas fasciata monilis</name>
    <dbReference type="NCBI Taxonomy" id="372326"/>
    <lineage>
        <taxon>Eukaryota</taxon>
        <taxon>Metazoa</taxon>
        <taxon>Chordata</taxon>
        <taxon>Craniata</taxon>
        <taxon>Vertebrata</taxon>
        <taxon>Euteleostomi</taxon>
        <taxon>Archelosauria</taxon>
        <taxon>Archosauria</taxon>
        <taxon>Dinosauria</taxon>
        <taxon>Saurischia</taxon>
        <taxon>Theropoda</taxon>
        <taxon>Coelurosauria</taxon>
        <taxon>Aves</taxon>
        <taxon>Neognathae</taxon>
        <taxon>Neoaves</taxon>
        <taxon>Columbimorphae</taxon>
        <taxon>Columbiformes</taxon>
        <taxon>Columbidae</taxon>
        <taxon>Patagioenas</taxon>
    </lineage>
</organism>
<reference evidence="1 2" key="1">
    <citation type="submission" date="2016-02" db="EMBL/GenBank/DDBJ databases">
        <title>Band-tailed pigeon sequencing and assembly.</title>
        <authorList>
            <person name="Soares A.E."/>
            <person name="Novak B.J."/>
            <person name="Rice E.S."/>
            <person name="O'Connell B."/>
            <person name="Chang D."/>
            <person name="Weber S."/>
            <person name="Shapiro B."/>
        </authorList>
    </citation>
    <scope>NUCLEOTIDE SEQUENCE [LARGE SCALE GENOMIC DNA]</scope>
    <source>
        <strain evidence="1">BTP2013</strain>
        <tissue evidence="1">Blood</tissue>
    </source>
</reference>
<name>A0A1V4KH25_PATFA</name>
<protein>
    <submittedName>
        <fullName evidence="1">Uncharacterized protein</fullName>
    </submittedName>
</protein>
<sequence>MLKMKPSGKAEGSWKIRSLLLKAEHGQTYSNPLSKSAFLKRLGRCYLGLGSGLDALWCGFGKGEITVFFLLTLVIRQRLQNKILGFKSTNRLEYNLSFWSFICTDGDHTEDYFITELVVLFSKDCYQP</sequence>